<dbReference type="SUPFAM" id="SSF49842">
    <property type="entry name" value="TNF-like"/>
    <property type="match status" value="1"/>
</dbReference>
<dbReference type="EMBL" id="JAIWYP010000006">
    <property type="protein sequence ID" value="KAH3804749.1"/>
    <property type="molecule type" value="Genomic_DNA"/>
</dbReference>
<proteinExistence type="predicted"/>
<dbReference type="Gene3D" id="2.60.120.40">
    <property type="match status" value="1"/>
</dbReference>
<evidence type="ECO:0000313" key="1">
    <source>
        <dbReference type="EMBL" id="KAH3804749.1"/>
    </source>
</evidence>
<sequence>MLPDSSTNIYRSILFYEDFYEYQRPLCKDSQRMLTRKNSNITLTHQNKIGYHVLRGTQDQREILTTCTHITSYIRPSSETTDDRPDPASCTTIKIVKLYENDKVFIEEIPSNTAANYSKTTSFFGLIKIDDIQ</sequence>
<comment type="caution">
    <text evidence="1">The sequence shown here is derived from an EMBL/GenBank/DDBJ whole genome shotgun (WGS) entry which is preliminary data.</text>
</comment>
<reference evidence="1" key="1">
    <citation type="journal article" date="2019" name="bioRxiv">
        <title>The Genome of the Zebra Mussel, Dreissena polymorpha: A Resource for Invasive Species Research.</title>
        <authorList>
            <person name="McCartney M.A."/>
            <person name="Auch B."/>
            <person name="Kono T."/>
            <person name="Mallez S."/>
            <person name="Zhang Y."/>
            <person name="Obille A."/>
            <person name="Becker A."/>
            <person name="Abrahante J.E."/>
            <person name="Garbe J."/>
            <person name="Badalamenti J.P."/>
            <person name="Herman A."/>
            <person name="Mangelson H."/>
            <person name="Liachko I."/>
            <person name="Sullivan S."/>
            <person name="Sone E.D."/>
            <person name="Koren S."/>
            <person name="Silverstein K.A.T."/>
            <person name="Beckman K.B."/>
            <person name="Gohl D.M."/>
        </authorList>
    </citation>
    <scope>NUCLEOTIDE SEQUENCE</scope>
    <source>
        <strain evidence="1">Duluth1</strain>
        <tissue evidence="1">Whole animal</tissue>
    </source>
</reference>
<accession>A0A9D4FW85</accession>
<organism evidence="1 2">
    <name type="scientific">Dreissena polymorpha</name>
    <name type="common">Zebra mussel</name>
    <name type="synonym">Mytilus polymorpha</name>
    <dbReference type="NCBI Taxonomy" id="45954"/>
    <lineage>
        <taxon>Eukaryota</taxon>
        <taxon>Metazoa</taxon>
        <taxon>Spiralia</taxon>
        <taxon>Lophotrochozoa</taxon>
        <taxon>Mollusca</taxon>
        <taxon>Bivalvia</taxon>
        <taxon>Autobranchia</taxon>
        <taxon>Heteroconchia</taxon>
        <taxon>Euheterodonta</taxon>
        <taxon>Imparidentia</taxon>
        <taxon>Neoheterodontei</taxon>
        <taxon>Myida</taxon>
        <taxon>Dreissenoidea</taxon>
        <taxon>Dreissenidae</taxon>
        <taxon>Dreissena</taxon>
    </lineage>
</organism>
<dbReference type="InterPro" id="IPR008983">
    <property type="entry name" value="Tumour_necrosis_fac-like_dom"/>
</dbReference>
<name>A0A9D4FW85_DREPO</name>
<keyword evidence="2" id="KW-1185">Reference proteome</keyword>
<dbReference type="Proteomes" id="UP000828390">
    <property type="component" value="Unassembled WGS sequence"/>
</dbReference>
<dbReference type="AlphaFoldDB" id="A0A9D4FW85"/>
<evidence type="ECO:0000313" key="2">
    <source>
        <dbReference type="Proteomes" id="UP000828390"/>
    </source>
</evidence>
<gene>
    <name evidence="1" type="ORF">DPMN_133038</name>
</gene>
<protein>
    <submittedName>
        <fullName evidence="1">Uncharacterized protein</fullName>
    </submittedName>
</protein>
<reference evidence="1" key="2">
    <citation type="submission" date="2020-11" db="EMBL/GenBank/DDBJ databases">
        <authorList>
            <person name="McCartney M.A."/>
            <person name="Auch B."/>
            <person name="Kono T."/>
            <person name="Mallez S."/>
            <person name="Becker A."/>
            <person name="Gohl D.M."/>
            <person name="Silverstein K.A.T."/>
            <person name="Koren S."/>
            <person name="Bechman K.B."/>
            <person name="Herman A."/>
            <person name="Abrahante J.E."/>
            <person name="Garbe J."/>
        </authorList>
    </citation>
    <scope>NUCLEOTIDE SEQUENCE</scope>
    <source>
        <strain evidence="1">Duluth1</strain>
        <tissue evidence="1">Whole animal</tissue>
    </source>
</reference>